<protein>
    <submittedName>
        <fullName evidence="2">Uncharacterized protein</fullName>
    </submittedName>
</protein>
<dbReference type="OrthoDB" id="2742205at2759"/>
<reference evidence="2 3" key="1">
    <citation type="journal article" date="2019" name="Nat. Ecol. Evol.">
        <title>Megaphylogeny resolves global patterns of mushroom evolution.</title>
        <authorList>
            <person name="Varga T."/>
            <person name="Krizsan K."/>
            <person name="Foldi C."/>
            <person name="Dima B."/>
            <person name="Sanchez-Garcia M."/>
            <person name="Sanchez-Ramirez S."/>
            <person name="Szollosi G.J."/>
            <person name="Szarkandi J.G."/>
            <person name="Papp V."/>
            <person name="Albert L."/>
            <person name="Andreopoulos W."/>
            <person name="Angelini C."/>
            <person name="Antonin V."/>
            <person name="Barry K.W."/>
            <person name="Bougher N.L."/>
            <person name="Buchanan P."/>
            <person name="Buyck B."/>
            <person name="Bense V."/>
            <person name="Catcheside P."/>
            <person name="Chovatia M."/>
            <person name="Cooper J."/>
            <person name="Damon W."/>
            <person name="Desjardin D."/>
            <person name="Finy P."/>
            <person name="Geml J."/>
            <person name="Haridas S."/>
            <person name="Hughes K."/>
            <person name="Justo A."/>
            <person name="Karasinski D."/>
            <person name="Kautmanova I."/>
            <person name="Kiss B."/>
            <person name="Kocsube S."/>
            <person name="Kotiranta H."/>
            <person name="LaButti K.M."/>
            <person name="Lechner B.E."/>
            <person name="Liimatainen K."/>
            <person name="Lipzen A."/>
            <person name="Lukacs Z."/>
            <person name="Mihaltcheva S."/>
            <person name="Morgado L.N."/>
            <person name="Niskanen T."/>
            <person name="Noordeloos M.E."/>
            <person name="Ohm R.A."/>
            <person name="Ortiz-Santana B."/>
            <person name="Ovrebo C."/>
            <person name="Racz N."/>
            <person name="Riley R."/>
            <person name="Savchenko A."/>
            <person name="Shiryaev A."/>
            <person name="Soop K."/>
            <person name="Spirin V."/>
            <person name="Szebenyi C."/>
            <person name="Tomsovsky M."/>
            <person name="Tulloss R.E."/>
            <person name="Uehling J."/>
            <person name="Grigoriev I.V."/>
            <person name="Vagvolgyi C."/>
            <person name="Papp T."/>
            <person name="Martin F.M."/>
            <person name="Miettinen O."/>
            <person name="Hibbett D.S."/>
            <person name="Nagy L.G."/>
        </authorList>
    </citation>
    <scope>NUCLEOTIDE SEQUENCE [LARGE SCALE GENOMIC DNA]</scope>
    <source>
        <strain evidence="2 3">OMC1185</strain>
    </source>
</reference>
<sequence>MPPSERFLRIYDSLPEDARRRLVEKHLVPLLNAVPPDRCKKSISAALRMQKRYDGIPVLDLKSKKEEVNALLDELERDTKRSFVKGRSIRDELLSEIVDSLTDWLNDIWIVVYEYKVNFEDAHRCLLFAAGVLDHLCNSRGMPSETCKCTFNNMYIHVRLKKRNGRTVKSFSLSGAATLDRVLLWIWRDLLLVMLASEDPRLTGVMPEMLTDIENVVGWQSVERILYGGREGLMPEEAPDDSDEEENWLEDIDDGSPERCTCSYHADHWPDRLNDQIIPLRQLVQDHLLSLFRITPSLELWNSLLTITTHFDSTKSQLQTHLASIATTSSSTFAAALAIHAVENNDESIVSMLDTHAHLLRPRDAPSYQSAVVSLSRNPLFQTRALQMLEKELLESARTVRAALHGSFSEIDKQANKDEFDNIMKLRHGTDARRERIELWVDAIVTPGSQPAHPMAFAAMMIGLPLGAAMADADDADPLGYLDVDQGDPDLEDLREEFRPKLKDRFESWINTAGKVKGGNAILPKAYKEILGWMPFLRASDAIDEMIGRLADRPSKHHVCDGMDALAHFVKVQRKKLAAKADKQKKGSAASASPLTSGSNPTSASAAEAAHPAVPPHAPPSPFAPSTGGLNDVD</sequence>
<evidence type="ECO:0000256" key="1">
    <source>
        <dbReference type="SAM" id="MobiDB-lite"/>
    </source>
</evidence>
<dbReference type="EMBL" id="ML213507">
    <property type="protein sequence ID" value="TFK53302.1"/>
    <property type="molecule type" value="Genomic_DNA"/>
</dbReference>
<feature type="compositionally biased region" description="Pro residues" evidence="1">
    <location>
        <begin position="613"/>
        <end position="623"/>
    </location>
</feature>
<organism evidence="2 3">
    <name type="scientific">Heliocybe sulcata</name>
    <dbReference type="NCBI Taxonomy" id="5364"/>
    <lineage>
        <taxon>Eukaryota</taxon>
        <taxon>Fungi</taxon>
        <taxon>Dikarya</taxon>
        <taxon>Basidiomycota</taxon>
        <taxon>Agaricomycotina</taxon>
        <taxon>Agaricomycetes</taxon>
        <taxon>Gloeophyllales</taxon>
        <taxon>Gloeophyllaceae</taxon>
        <taxon>Heliocybe</taxon>
    </lineage>
</organism>
<accession>A0A5C3N7T1</accession>
<keyword evidence="3" id="KW-1185">Reference proteome</keyword>
<evidence type="ECO:0000313" key="3">
    <source>
        <dbReference type="Proteomes" id="UP000305948"/>
    </source>
</evidence>
<dbReference type="Proteomes" id="UP000305948">
    <property type="component" value="Unassembled WGS sequence"/>
</dbReference>
<feature type="compositionally biased region" description="Low complexity" evidence="1">
    <location>
        <begin position="599"/>
        <end position="612"/>
    </location>
</feature>
<evidence type="ECO:0000313" key="2">
    <source>
        <dbReference type="EMBL" id="TFK53302.1"/>
    </source>
</evidence>
<proteinExistence type="predicted"/>
<gene>
    <name evidence="2" type="ORF">OE88DRAFT_1696189</name>
</gene>
<dbReference type="AlphaFoldDB" id="A0A5C3N7T1"/>
<feature type="region of interest" description="Disordered" evidence="1">
    <location>
        <begin position="578"/>
        <end position="634"/>
    </location>
</feature>
<name>A0A5C3N7T1_9AGAM</name>